<evidence type="ECO:0000256" key="1">
    <source>
        <dbReference type="SAM" id="MobiDB-lite"/>
    </source>
</evidence>
<dbReference type="OrthoDB" id="9808976at2"/>
<dbReference type="InterPro" id="IPR016181">
    <property type="entry name" value="Acyl_CoA_acyltransferase"/>
</dbReference>
<evidence type="ECO:0000313" key="3">
    <source>
        <dbReference type="EMBL" id="OOC11456.1"/>
    </source>
</evidence>
<name>A0A1V3A2A1_9GAMM</name>
<protein>
    <submittedName>
        <fullName evidence="3">GNAT family N-acetyltransferase</fullName>
    </submittedName>
</protein>
<feature type="region of interest" description="Disordered" evidence="1">
    <location>
        <begin position="364"/>
        <end position="391"/>
    </location>
</feature>
<evidence type="ECO:0000313" key="4">
    <source>
        <dbReference type="Proteomes" id="UP000189177"/>
    </source>
</evidence>
<dbReference type="Proteomes" id="UP000189177">
    <property type="component" value="Unassembled WGS sequence"/>
</dbReference>
<dbReference type="AlphaFoldDB" id="A0A1V3A2A1"/>
<dbReference type="STRING" id="252474.B1A74_00355"/>
<dbReference type="InterPro" id="IPR038740">
    <property type="entry name" value="BioF2-like_GNAT_dom"/>
</dbReference>
<dbReference type="GO" id="GO:0016740">
    <property type="term" value="F:transferase activity"/>
    <property type="evidence" value="ECO:0007669"/>
    <property type="project" value="UniProtKB-KW"/>
</dbReference>
<feature type="domain" description="BioF2-like acetyltransferase" evidence="2">
    <location>
        <begin position="182"/>
        <end position="330"/>
    </location>
</feature>
<dbReference type="RefSeq" id="WP_077243438.1">
    <property type="nucleotide sequence ID" value="NZ_MUZR01000002.1"/>
</dbReference>
<gene>
    <name evidence="3" type="ORF">B1A74_00355</name>
</gene>
<dbReference type="Pfam" id="PF13480">
    <property type="entry name" value="Acetyltransf_6"/>
    <property type="match status" value="1"/>
</dbReference>
<proteinExistence type="predicted"/>
<evidence type="ECO:0000259" key="2">
    <source>
        <dbReference type="Pfam" id="PF13480"/>
    </source>
</evidence>
<reference evidence="3 4" key="1">
    <citation type="submission" date="2017-02" db="EMBL/GenBank/DDBJ databases">
        <title>Genomic diversity within the haloalkaliphilic genus Thioalkalivibrio.</title>
        <authorList>
            <person name="Ahn A.-C."/>
            <person name="Meier-Kolthoff J."/>
            <person name="Overmars L."/>
            <person name="Richter M."/>
            <person name="Woyke T."/>
            <person name="Sorokin D.Y."/>
            <person name="Muyzer G."/>
        </authorList>
    </citation>
    <scope>NUCLEOTIDE SEQUENCE [LARGE SCALE GENOMIC DNA]</scope>
    <source>
        <strain evidence="3 4">HL17</strain>
    </source>
</reference>
<keyword evidence="3" id="KW-0808">Transferase</keyword>
<dbReference type="EMBL" id="MUZR01000002">
    <property type="protein sequence ID" value="OOC11456.1"/>
    <property type="molecule type" value="Genomic_DNA"/>
</dbReference>
<keyword evidence="4" id="KW-1185">Reference proteome</keyword>
<organism evidence="3 4">
    <name type="scientific">Thioalkalivibrio halophilus</name>
    <dbReference type="NCBI Taxonomy" id="252474"/>
    <lineage>
        <taxon>Bacteria</taxon>
        <taxon>Pseudomonadati</taxon>
        <taxon>Pseudomonadota</taxon>
        <taxon>Gammaproteobacteria</taxon>
        <taxon>Chromatiales</taxon>
        <taxon>Ectothiorhodospiraceae</taxon>
        <taxon>Thioalkalivibrio</taxon>
    </lineage>
</organism>
<accession>A0A1V3A2A1</accession>
<comment type="caution">
    <text evidence="3">The sequence shown here is derived from an EMBL/GenBank/DDBJ whole genome shotgun (WGS) entry which is preliminary data.</text>
</comment>
<sequence length="391" mass="43423">MQDWNLSPLSIAAARDAWRKLEAYAPRTPFLSHAWFDALVSVAGERAGLACYRIEAGAGMRAFGCIGRRRVRRAQVIPSRTLFLNQTGDPELDRLTLEHNGLAGSEETEPMALHALLTELLENDAGWDELSLGWLSAERWQALAPALADLPLHVNVIDRKPCYYVALDGIRGLDDYLAGLSRNTRYQIRRAIRGYGNGGSVRLEQAKDPEQAATWFRALVSWHQANWNARGRTGAFAGDFMQRFHEHLVVHETVSGAARVLRISGPEEPLGYLYNLHAGDYVCNYQSGFRYSEDPKLKPGLVGHALAIGRAATDGCGRYDFLMGDSQYKRSLANGVTEMLQIRLQRPRLRFRLERALHAWARAGTDPDAGHAAPGRHGEKPVRMNGQGDAG</sequence>
<dbReference type="Gene3D" id="3.40.630.30">
    <property type="match status" value="1"/>
</dbReference>
<dbReference type="SUPFAM" id="SSF55729">
    <property type="entry name" value="Acyl-CoA N-acyltransferases (Nat)"/>
    <property type="match status" value="1"/>
</dbReference>